<comment type="caution">
    <text evidence="2">The sequence shown here is derived from an EMBL/GenBank/DDBJ whole genome shotgun (WGS) entry which is preliminary data.</text>
</comment>
<dbReference type="AlphaFoldDB" id="A0A8S9MLW0"/>
<reference evidence="2" key="1">
    <citation type="submission" date="2019-12" db="EMBL/GenBank/DDBJ databases">
        <title>Genome sequencing and annotation of Brassica cretica.</title>
        <authorList>
            <person name="Studholme D.J."/>
            <person name="Sarris P.F."/>
        </authorList>
    </citation>
    <scope>NUCLEOTIDE SEQUENCE</scope>
    <source>
        <strain evidence="2">PFS-001/15</strain>
        <strain evidence="1">PFS-102/07</strain>
        <tissue evidence="2">Leaf</tissue>
    </source>
</reference>
<accession>A0A8S9MLW0</accession>
<evidence type="ECO:0000313" key="3">
    <source>
        <dbReference type="Proteomes" id="UP000712281"/>
    </source>
</evidence>
<dbReference type="EMBL" id="QGKW02000007">
    <property type="protein sequence ID" value="KAF2618466.1"/>
    <property type="molecule type" value="Genomic_DNA"/>
</dbReference>
<dbReference type="Proteomes" id="UP000712281">
    <property type="component" value="Unassembled WGS sequence"/>
</dbReference>
<sequence length="60" mass="6806">MVLLGLLCSFLLRFCFLLSCCRAVVKLYWCLASVSLWVQCLCVLRVVVPLVDLWANVSLL</sequence>
<name>A0A8S9MLW0_BRACR</name>
<protein>
    <submittedName>
        <fullName evidence="2">Uncharacterized protein</fullName>
    </submittedName>
</protein>
<dbReference type="EMBL" id="QGKY02000190">
    <property type="protein sequence ID" value="KAF2589288.1"/>
    <property type="molecule type" value="Genomic_DNA"/>
</dbReference>
<proteinExistence type="predicted"/>
<gene>
    <name evidence="2" type="ORF">F2Q68_00042620</name>
    <name evidence="1" type="ORF">F2Q70_00041954</name>
</gene>
<evidence type="ECO:0000313" key="1">
    <source>
        <dbReference type="EMBL" id="KAF2589288.1"/>
    </source>
</evidence>
<organism evidence="2 3">
    <name type="scientific">Brassica cretica</name>
    <name type="common">Mustard</name>
    <dbReference type="NCBI Taxonomy" id="69181"/>
    <lineage>
        <taxon>Eukaryota</taxon>
        <taxon>Viridiplantae</taxon>
        <taxon>Streptophyta</taxon>
        <taxon>Embryophyta</taxon>
        <taxon>Tracheophyta</taxon>
        <taxon>Spermatophyta</taxon>
        <taxon>Magnoliopsida</taxon>
        <taxon>eudicotyledons</taxon>
        <taxon>Gunneridae</taxon>
        <taxon>Pentapetalae</taxon>
        <taxon>rosids</taxon>
        <taxon>malvids</taxon>
        <taxon>Brassicales</taxon>
        <taxon>Brassicaceae</taxon>
        <taxon>Brassiceae</taxon>
        <taxon>Brassica</taxon>
    </lineage>
</organism>
<evidence type="ECO:0000313" key="2">
    <source>
        <dbReference type="EMBL" id="KAF2618466.1"/>
    </source>
</evidence>